<keyword evidence="2" id="KW-1185">Reference proteome</keyword>
<reference evidence="1" key="1">
    <citation type="journal article" date="2023" name="Mol. Ecol. Resour.">
        <title>Chromosome-level genome assembly of a triploid poplar Populus alba 'Berolinensis'.</title>
        <authorList>
            <person name="Chen S."/>
            <person name="Yu Y."/>
            <person name="Wang X."/>
            <person name="Wang S."/>
            <person name="Zhang T."/>
            <person name="Zhou Y."/>
            <person name="He R."/>
            <person name="Meng N."/>
            <person name="Wang Y."/>
            <person name="Liu W."/>
            <person name="Liu Z."/>
            <person name="Liu J."/>
            <person name="Guo Q."/>
            <person name="Huang H."/>
            <person name="Sederoff R.R."/>
            <person name="Wang G."/>
            <person name="Qu G."/>
            <person name="Chen S."/>
        </authorList>
    </citation>
    <scope>NUCLEOTIDE SEQUENCE</scope>
    <source>
        <strain evidence="1">SC-2020</strain>
    </source>
</reference>
<proteinExistence type="predicted"/>
<dbReference type="EMBL" id="JAQIZT010000014">
    <property type="protein sequence ID" value="KAJ6972101.1"/>
    <property type="molecule type" value="Genomic_DNA"/>
</dbReference>
<comment type="caution">
    <text evidence="1">The sequence shown here is derived from an EMBL/GenBank/DDBJ whole genome shotgun (WGS) entry which is preliminary data.</text>
</comment>
<dbReference type="AlphaFoldDB" id="A0AAD6LRV6"/>
<sequence length="82" mass="9140">MITAQGRDNANENTGISTRGCRVRTSQEFAANYSRTIIFQLDLDGLIDPKRGGENGKTIMLFRLCFLQSTKIQVLVHLPLEG</sequence>
<evidence type="ECO:0000313" key="1">
    <source>
        <dbReference type="EMBL" id="KAJ6972101.1"/>
    </source>
</evidence>
<accession>A0AAD6LRV6</accession>
<gene>
    <name evidence="1" type="ORF">NC653_032624</name>
</gene>
<name>A0AAD6LRV6_9ROSI</name>
<protein>
    <submittedName>
        <fullName evidence="1">Uncharacterized protein</fullName>
    </submittedName>
</protein>
<organism evidence="1 2">
    <name type="scientific">Populus alba x Populus x berolinensis</name>
    <dbReference type="NCBI Taxonomy" id="444605"/>
    <lineage>
        <taxon>Eukaryota</taxon>
        <taxon>Viridiplantae</taxon>
        <taxon>Streptophyta</taxon>
        <taxon>Embryophyta</taxon>
        <taxon>Tracheophyta</taxon>
        <taxon>Spermatophyta</taxon>
        <taxon>Magnoliopsida</taxon>
        <taxon>eudicotyledons</taxon>
        <taxon>Gunneridae</taxon>
        <taxon>Pentapetalae</taxon>
        <taxon>rosids</taxon>
        <taxon>fabids</taxon>
        <taxon>Malpighiales</taxon>
        <taxon>Salicaceae</taxon>
        <taxon>Saliceae</taxon>
        <taxon>Populus</taxon>
    </lineage>
</organism>
<dbReference type="Proteomes" id="UP001164929">
    <property type="component" value="Chromosome 14"/>
</dbReference>
<evidence type="ECO:0000313" key="2">
    <source>
        <dbReference type="Proteomes" id="UP001164929"/>
    </source>
</evidence>